<dbReference type="EMBL" id="CAJVPM010000197">
    <property type="protein sequence ID" value="CAG8438010.1"/>
    <property type="molecule type" value="Genomic_DNA"/>
</dbReference>
<accession>A0ACA9JV37</accession>
<gene>
    <name evidence="1" type="ORF">SCALOS_LOCUS411</name>
</gene>
<reference evidence="1" key="1">
    <citation type="submission" date="2021-06" db="EMBL/GenBank/DDBJ databases">
        <authorList>
            <person name="Kallberg Y."/>
            <person name="Tangrot J."/>
            <person name="Rosling A."/>
        </authorList>
    </citation>
    <scope>NUCLEOTIDE SEQUENCE</scope>
    <source>
        <strain evidence="1">AU212A</strain>
    </source>
</reference>
<name>A0ACA9JV37_9GLOM</name>
<keyword evidence="2" id="KW-1185">Reference proteome</keyword>
<protein>
    <submittedName>
        <fullName evidence="1">5988_t:CDS:1</fullName>
    </submittedName>
</protein>
<organism evidence="1 2">
    <name type="scientific">Scutellospora calospora</name>
    <dbReference type="NCBI Taxonomy" id="85575"/>
    <lineage>
        <taxon>Eukaryota</taxon>
        <taxon>Fungi</taxon>
        <taxon>Fungi incertae sedis</taxon>
        <taxon>Mucoromycota</taxon>
        <taxon>Glomeromycotina</taxon>
        <taxon>Glomeromycetes</taxon>
        <taxon>Diversisporales</taxon>
        <taxon>Gigasporaceae</taxon>
        <taxon>Scutellospora</taxon>
    </lineage>
</organism>
<evidence type="ECO:0000313" key="2">
    <source>
        <dbReference type="Proteomes" id="UP000789860"/>
    </source>
</evidence>
<evidence type="ECO:0000313" key="1">
    <source>
        <dbReference type="EMBL" id="CAG8438010.1"/>
    </source>
</evidence>
<comment type="caution">
    <text evidence="1">The sequence shown here is derived from an EMBL/GenBank/DDBJ whole genome shotgun (WGS) entry which is preliminary data.</text>
</comment>
<sequence length="236" mass="26936">MLNNLPTCSHTDYDLIKQDYKDLQVKNNSLEGNINQLQNQNQKQAAECKQHLAEKEAQIRQKFIEDLKLTNLDKTASVEKIITTIQQLIRKDPIILTEELSKETIQEQLTEAQSTIIRLEKELGEKNADVPFEENLGAIKQADLELLTKIFSEEQIPDQVRQEIAQATTYQQVVAARQAFLEKHLGQEQNKIQAVNQISTELSQPVNKERIIWIGLLITALLTIGGLLMKLRGKKK</sequence>
<dbReference type="Proteomes" id="UP000789860">
    <property type="component" value="Unassembled WGS sequence"/>
</dbReference>
<proteinExistence type="predicted"/>